<dbReference type="GO" id="GO:0005737">
    <property type="term" value="C:cytoplasm"/>
    <property type="evidence" value="ECO:0007669"/>
    <property type="project" value="TreeGrafter"/>
</dbReference>
<evidence type="ECO:0000259" key="2">
    <source>
        <dbReference type="SMART" id="SM01017"/>
    </source>
</evidence>
<dbReference type="SMART" id="SM01017">
    <property type="entry name" value="Arrestin_C"/>
    <property type="match status" value="1"/>
</dbReference>
<dbReference type="Pfam" id="PF02752">
    <property type="entry name" value="Arrestin_C"/>
    <property type="match status" value="1"/>
</dbReference>
<dbReference type="InterPro" id="IPR050357">
    <property type="entry name" value="Arrestin_domain-protein"/>
</dbReference>
<dbReference type="PANTHER" id="PTHR11188">
    <property type="entry name" value="ARRESTIN DOMAIN CONTAINING PROTEIN"/>
    <property type="match status" value="1"/>
</dbReference>
<dbReference type="GO" id="GO:0015031">
    <property type="term" value="P:protein transport"/>
    <property type="evidence" value="ECO:0007669"/>
    <property type="project" value="TreeGrafter"/>
</dbReference>
<dbReference type="InterPro" id="IPR011021">
    <property type="entry name" value="Arrestin-like_N"/>
</dbReference>
<feature type="domain" description="Arrestin C-terminal-like" evidence="2">
    <location>
        <begin position="168"/>
        <end position="305"/>
    </location>
</feature>
<keyword evidence="4" id="KW-1185">Reference proteome</keyword>
<organism evidence="3 4">
    <name type="scientific">Candidula unifasciata</name>
    <dbReference type="NCBI Taxonomy" id="100452"/>
    <lineage>
        <taxon>Eukaryota</taxon>
        <taxon>Metazoa</taxon>
        <taxon>Spiralia</taxon>
        <taxon>Lophotrochozoa</taxon>
        <taxon>Mollusca</taxon>
        <taxon>Gastropoda</taxon>
        <taxon>Heterobranchia</taxon>
        <taxon>Euthyneura</taxon>
        <taxon>Panpulmonata</taxon>
        <taxon>Eupulmonata</taxon>
        <taxon>Stylommatophora</taxon>
        <taxon>Helicina</taxon>
        <taxon>Helicoidea</taxon>
        <taxon>Geomitridae</taxon>
        <taxon>Candidula</taxon>
    </lineage>
</organism>
<dbReference type="AlphaFoldDB" id="A0A8S3Z628"/>
<dbReference type="InterPro" id="IPR011022">
    <property type="entry name" value="Arrestin_C-like"/>
</dbReference>
<accession>A0A8S3Z628</accession>
<name>A0A8S3Z628_9EUPU</name>
<proteinExistence type="inferred from homology"/>
<dbReference type="Gene3D" id="2.60.40.640">
    <property type="match status" value="2"/>
</dbReference>
<dbReference type="SUPFAM" id="SSF81296">
    <property type="entry name" value="E set domains"/>
    <property type="match status" value="2"/>
</dbReference>
<dbReference type="Pfam" id="PF00339">
    <property type="entry name" value="Arrestin_N"/>
    <property type="match status" value="1"/>
</dbReference>
<comment type="caution">
    <text evidence="3">The sequence shown here is derived from an EMBL/GenBank/DDBJ whole genome shotgun (WGS) entry which is preliminary data.</text>
</comment>
<dbReference type="OrthoDB" id="2333384at2759"/>
<evidence type="ECO:0000313" key="3">
    <source>
        <dbReference type="EMBL" id="CAG5124903.1"/>
    </source>
</evidence>
<dbReference type="PANTHER" id="PTHR11188:SF176">
    <property type="entry name" value="ARRESTIN DOMAIN-CONTAINING PROTEIN 1"/>
    <property type="match status" value="1"/>
</dbReference>
<dbReference type="InterPro" id="IPR014752">
    <property type="entry name" value="Arrestin-like_C"/>
</dbReference>
<protein>
    <recommendedName>
        <fullName evidence="2">Arrestin C-terminal-like domain-containing protein</fullName>
    </recommendedName>
</protein>
<evidence type="ECO:0000313" key="4">
    <source>
        <dbReference type="Proteomes" id="UP000678393"/>
    </source>
</evidence>
<dbReference type="InterPro" id="IPR014756">
    <property type="entry name" value="Ig_E-set"/>
</dbReference>
<dbReference type="Proteomes" id="UP000678393">
    <property type="component" value="Unassembled WGS sequence"/>
</dbReference>
<sequence>MKLDEFEIRFDNPRGVFCTGDNVSGHVVVKLTKPMKMRSIQLYFEGRAKSHWEVKQGRSKTDYRATENYINHTVTLYGTGQNSVEHPSGFHSYPFSLHLNPSLPSSFEGRRGYVRYFCKATINRPWKFDEHTKRAFTVIHHLDLNTDPTAGMPVWGEQEETVEGCCCSSGKIQARMTLNKTGYVPGEPLNFTVDIINESDSEVTGLEVELRQIVKYTGYSDSIFSSGHPKFHVKIDNYPLFTGHFFVKRHSEGHLSRSVCIPALPPSRLDGCGIIDVSYMVYMQPQLRWSSLKIEKEIIVGTIPLQIPLSSPPSFSDIAMDLPISPTAPPLDAEPPPYQEPPPTYEESVFGRVEIRDENDDVHTDGHMSWAPSYPYYHWDPSTRHFQMIATTQGPAGDVGYPYPPATPGDTDLPSCPRYNQL</sequence>
<reference evidence="3" key="1">
    <citation type="submission" date="2021-04" db="EMBL/GenBank/DDBJ databases">
        <authorList>
            <consortium name="Molecular Ecology Group"/>
        </authorList>
    </citation>
    <scope>NUCLEOTIDE SEQUENCE</scope>
</reference>
<evidence type="ECO:0000256" key="1">
    <source>
        <dbReference type="ARBA" id="ARBA00005298"/>
    </source>
</evidence>
<comment type="similarity">
    <text evidence="1">Belongs to the arrestin family.</text>
</comment>
<gene>
    <name evidence="3" type="ORF">CUNI_LOCUS10461</name>
</gene>
<dbReference type="EMBL" id="CAJHNH020001905">
    <property type="protein sequence ID" value="CAG5124903.1"/>
    <property type="molecule type" value="Genomic_DNA"/>
</dbReference>